<dbReference type="InterPro" id="IPR001214">
    <property type="entry name" value="SET_dom"/>
</dbReference>
<reference evidence="2 3" key="1">
    <citation type="submission" date="2017-10" db="EMBL/GenBank/DDBJ databases">
        <title>Comparative genomics in systemic dimorphic fungi from Ajellomycetaceae.</title>
        <authorList>
            <person name="Munoz J.F."/>
            <person name="Mcewen J.G."/>
            <person name="Clay O.K."/>
            <person name="Cuomo C.A."/>
        </authorList>
    </citation>
    <scope>NUCLEOTIDE SEQUENCE [LARGE SCALE GENOMIC DNA]</scope>
    <source>
        <strain evidence="2 3">UAMH5409</strain>
    </source>
</reference>
<proteinExistence type="predicted"/>
<dbReference type="PANTHER" id="PTHR13271:SF137">
    <property type="entry name" value="SET DOMAIN-CONTAINING PROTEIN"/>
    <property type="match status" value="1"/>
</dbReference>
<dbReference type="PANTHER" id="PTHR13271">
    <property type="entry name" value="UNCHARACTERIZED PUTATIVE METHYLTRANSFERASE"/>
    <property type="match status" value="1"/>
</dbReference>
<sequence length="429" mass="49295">MATDSLGAEHLSFMQWSISEGIVINGVTPANIRGRGVGMVATRLIEKDEVMLEVPVETMLTIDSIPTSFVEMFPKGTPVQGILAAFLTKGDPELLRRWESWREVWPSRQSFKDTMPILWPEWLRDLDSVVHGKIHTGQPTLPPSVSGLWNSIQKPPVDFKYEAKYQNILGQQEQRLQDAWKNIFVVFPEVDWDTFSYYWLILNSRCFYYYGPGKEPPKDWNDAIGLLPFGDYFNHADNADCEVTFNDHKYVFKATRRYEKGEEVYMSYGAHTNDFLWVEYGFFLDHNPSDAIFLDDIIFRDLAEPEKEELRSHQEFGNYKLTSSGPCSRTQVAACIKYMTRANWRKYALGRSTKGVKIKKTAHIIRGWIEVYIKESEAAILTLEAILSTKGAAIAKWEEKIAICLDRWNQIRRLCENASTALDSSLAQV</sequence>
<evidence type="ECO:0000259" key="1">
    <source>
        <dbReference type="PROSITE" id="PS50280"/>
    </source>
</evidence>
<evidence type="ECO:0000313" key="3">
    <source>
        <dbReference type="Proteomes" id="UP000223968"/>
    </source>
</evidence>
<dbReference type="EMBL" id="PDNB01000016">
    <property type="protein sequence ID" value="PGH16520.1"/>
    <property type="molecule type" value="Genomic_DNA"/>
</dbReference>
<dbReference type="Gene3D" id="3.90.1410.10">
    <property type="entry name" value="set domain protein methyltransferase, domain 1"/>
    <property type="match status" value="1"/>
</dbReference>
<protein>
    <recommendedName>
        <fullName evidence="1">SET domain-containing protein</fullName>
    </recommendedName>
</protein>
<dbReference type="SMART" id="SM00317">
    <property type="entry name" value="SET"/>
    <property type="match status" value="1"/>
</dbReference>
<feature type="domain" description="SET" evidence="1">
    <location>
        <begin position="25"/>
        <end position="269"/>
    </location>
</feature>
<evidence type="ECO:0000313" key="2">
    <source>
        <dbReference type="EMBL" id="PGH16520.1"/>
    </source>
</evidence>
<dbReference type="PROSITE" id="PS50280">
    <property type="entry name" value="SET"/>
    <property type="match status" value="1"/>
</dbReference>
<organism evidence="2 3">
    <name type="scientific">Helicocarpus griseus UAMH5409</name>
    <dbReference type="NCBI Taxonomy" id="1447875"/>
    <lineage>
        <taxon>Eukaryota</taxon>
        <taxon>Fungi</taxon>
        <taxon>Dikarya</taxon>
        <taxon>Ascomycota</taxon>
        <taxon>Pezizomycotina</taxon>
        <taxon>Eurotiomycetes</taxon>
        <taxon>Eurotiomycetidae</taxon>
        <taxon>Onygenales</taxon>
        <taxon>Ajellomycetaceae</taxon>
        <taxon>Helicocarpus</taxon>
    </lineage>
</organism>
<keyword evidence="3" id="KW-1185">Reference proteome</keyword>
<accession>A0A2B7Y5L0</accession>
<dbReference type="OrthoDB" id="341421at2759"/>
<dbReference type="Proteomes" id="UP000223968">
    <property type="component" value="Unassembled WGS sequence"/>
</dbReference>
<dbReference type="SUPFAM" id="SSF82199">
    <property type="entry name" value="SET domain"/>
    <property type="match status" value="1"/>
</dbReference>
<comment type="caution">
    <text evidence="2">The sequence shown here is derived from an EMBL/GenBank/DDBJ whole genome shotgun (WGS) entry which is preliminary data.</text>
</comment>
<dbReference type="Pfam" id="PF00856">
    <property type="entry name" value="SET"/>
    <property type="match status" value="1"/>
</dbReference>
<dbReference type="InterPro" id="IPR046341">
    <property type="entry name" value="SET_dom_sf"/>
</dbReference>
<dbReference type="InterPro" id="IPR050600">
    <property type="entry name" value="SETD3_SETD6_MTase"/>
</dbReference>
<name>A0A2B7Y5L0_9EURO</name>
<dbReference type="STRING" id="1447875.A0A2B7Y5L0"/>
<gene>
    <name evidence="2" type="ORF">AJ79_01625</name>
</gene>
<dbReference type="AlphaFoldDB" id="A0A2B7Y5L0"/>
<dbReference type="GO" id="GO:0016279">
    <property type="term" value="F:protein-lysine N-methyltransferase activity"/>
    <property type="evidence" value="ECO:0007669"/>
    <property type="project" value="UniProtKB-ARBA"/>
</dbReference>